<dbReference type="AlphaFoldDB" id="A0A4Q9FA61"/>
<accession>A0A4Q9FA61</accession>
<comment type="similarity">
    <text evidence="1">Belongs to the ComF/GntX family.</text>
</comment>
<evidence type="ECO:0000256" key="1">
    <source>
        <dbReference type="ARBA" id="ARBA00008007"/>
    </source>
</evidence>
<dbReference type="InterPro" id="IPR051910">
    <property type="entry name" value="ComF/GntX_DNA_util-trans"/>
</dbReference>
<proteinExistence type="inferred from homology"/>
<name>A0A4Q9FA61_9FLAO</name>
<dbReference type="CDD" id="cd06223">
    <property type="entry name" value="PRTases_typeI"/>
    <property type="match status" value="1"/>
</dbReference>
<evidence type="ECO:0000259" key="2">
    <source>
        <dbReference type="Pfam" id="PF00156"/>
    </source>
</evidence>
<dbReference type="PANTHER" id="PTHR47505">
    <property type="entry name" value="DNA UTILIZATION PROTEIN YHGH"/>
    <property type="match status" value="1"/>
</dbReference>
<organism evidence="3 4">
    <name type="scientific">Hyunsoonleella flava</name>
    <dbReference type="NCBI Taxonomy" id="2527939"/>
    <lineage>
        <taxon>Bacteria</taxon>
        <taxon>Pseudomonadati</taxon>
        <taxon>Bacteroidota</taxon>
        <taxon>Flavobacteriia</taxon>
        <taxon>Flavobacteriales</taxon>
        <taxon>Flavobacteriaceae</taxon>
    </lineage>
</organism>
<dbReference type="Proteomes" id="UP000291142">
    <property type="component" value="Unassembled WGS sequence"/>
</dbReference>
<dbReference type="SUPFAM" id="SSF53271">
    <property type="entry name" value="PRTase-like"/>
    <property type="match status" value="1"/>
</dbReference>
<gene>
    <name evidence="3" type="ORF">EYD45_15860</name>
</gene>
<dbReference type="Gene3D" id="3.40.50.2020">
    <property type="match status" value="1"/>
</dbReference>
<dbReference type="PANTHER" id="PTHR47505:SF1">
    <property type="entry name" value="DNA UTILIZATION PROTEIN YHGH"/>
    <property type="match status" value="1"/>
</dbReference>
<dbReference type="InterPro" id="IPR029057">
    <property type="entry name" value="PRTase-like"/>
</dbReference>
<reference evidence="3 4" key="1">
    <citation type="submission" date="2019-02" db="EMBL/GenBank/DDBJ databases">
        <title>Hyunsoonleella sp., isolated from marine sediment.</title>
        <authorList>
            <person name="Liu B.-T."/>
        </authorList>
    </citation>
    <scope>NUCLEOTIDE SEQUENCE [LARGE SCALE GENOMIC DNA]</scope>
    <source>
        <strain evidence="3 4">T58</strain>
    </source>
</reference>
<dbReference type="OrthoDB" id="9779910at2"/>
<evidence type="ECO:0000313" key="3">
    <source>
        <dbReference type="EMBL" id="TBM98991.1"/>
    </source>
</evidence>
<dbReference type="InterPro" id="IPR000836">
    <property type="entry name" value="PRTase_dom"/>
</dbReference>
<protein>
    <submittedName>
        <fullName evidence="3">ComF family protein</fullName>
    </submittedName>
</protein>
<dbReference type="Pfam" id="PF00156">
    <property type="entry name" value="Pribosyltran"/>
    <property type="match status" value="1"/>
</dbReference>
<keyword evidence="4" id="KW-1185">Reference proteome</keyword>
<comment type="caution">
    <text evidence="3">The sequence shown here is derived from an EMBL/GenBank/DDBJ whole genome shotgun (WGS) entry which is preliminary data.</text>
</comment>
<dbReference type="EMBL" id="SIRT01000018">
    <property type="protein sequence ID" value="TBM98991.1"/>
    <property type="molecule type" value="Genomic_DNA"/>
</dbReference>
<feature type="domain" description="Phosphoribosyltransferase" evidence="2">
    <location>
        <begin position="137"/>
        <end position="225"/>
    </location>
</feature>
<sequence>MKSLLKSVINLLFPKVCYACSNYLSDNEATICINCRHDLPVTEFHFNDDDTVKKVLRGRAKIEHATALFRFEKKGPVQQLIHGLKYRGYEPIGELLGDWLGGELSEVEAYQTIDMVIPVPMHPKKLKKRGYNQVAKFGQQIAKALHAEYVDDVLVKISNTKSQTTKGRLARWNNSNEIFAVKNIIKIENKHVLLVDDIITTGATLEACSSALSQAKVIKISIATMAIA</sequence>
<evidence type="ECO:0000313" key="4">
    <source>
        <dbReference type="Proteomes" id="UP000291142"/>
    </source>
</evidence>